<dbReference type="GO" id="GO:0006355">
    <property type="term" value="P:regulation of DNA-templated transcription"/>
    <property type="evidence" value="ECO:0007669"/>
    <property type="project" value="InterPro"/>
</dbReference>
<evidence type="ECO:0000313" key="1">
    <source>
        <dbReference type="EMBL" id="SFC00675.1"/>
    </source>
</evidence>
<keyword evidence="1" id="KW-0396">Initiation factor</keyword>
<dbReference type="SUPFAM" id="SSF46894">
    <property type="entry name" value="C-terminal effector domain of the bipartite response regulators"/>
    <property type="match status" value="1"/>
</dbReference>
<dbReference type="InterPro" id="IPR016032">
    <property type="entry name" value="Sig_transdc_resp-reg_C-effctor"/>
</dbReference>
<dbReference type="EMBL" id="FOKQ01000006">
    <property type="protein sequence ID" value="SFC00675.1"/>
    <property type="molecule type" value="Genomic_DNA"/>
</dbReference>
<organism evidence="1 2">
    <name type="scientific">Ruminococcus albus</name>
    <dbReference type="NCBI Taxonomy" id="1264"/>
    <lineage>
        <taxon>Bacteria</taxon>
        <taxon>Bacillati</taxon>
        <taxon>Bacillota</taxon>
        <taxon>Clostridia</taxon>
        <taxon>Eubacteriales</taxon>
        <taxon>Oscillospiraceae</taxon>
        <taxon>Ruminococcus</taxon>
    </lineage>
</organism>
<evidence type="ECO:0000313" key="2">
    <source>
        <dbReference type="Proteomes" id="UP000182192"/>
    </source>
</evidence>
<reference evidence="1 2" key="1">
    <citation type="submission" date="2016-10" db="EMBL/GenBank/DDBJ databases">
        <authorList>
            <person name="de Groot N.N."/>
        </authorList>
    </citation>
    <scope>NUCLEOTIDE SEQUENCE [LARGE SCALE GENOMIC DNA]</scope>
    <source>
        <strain evidence="1 2">AR67</strain>
    </source>
</reference>
<name>A0A1I1FMX9_RUMAL</name>
<sequence>MENIESILNTVAEQNGVTVEEVKREIQAIIDDLYESDDPAIKAKWHCMTENGQKPSIEELILYCANRVDRQSKPIKYTKRYS</sequence>
<dbReference type="Gene3D" id="1.10.10.10">
    <property type="entry name" value="Winged helix-like DNA-binding domain superfamily/Winged helix DNA-binding domain"/>
    <property type="match status" value="1"/>
</dbReference>
<dbReference type="GO" id="GO:0003743">
    <property type="term" value="F:translation initiation factor activity"/>
    <property type="evidence" value="ECO:0007669"/>
    <property type="project" value="UniProtKB-KW"/>
</dbReference>
<dbReference type="AlphaFoldDB" id="A0A1I1FMX9"/>
<dbReference type="RefSeq" id="WP_074960440.1">
    <property type="nucleotide sequence ID" value="NZ_FOKQ01000006.1"/>
</dbReference>
<keyword evidence="1" id="KW-0648">Protein biosynthesis</keyword>
<protein>
    <submittedName>
        <fullName evidence="1">Sporulation initiation factor Spo0A C terminal</fullName>
    </submittedName>
</protein>
<dbReference type="Proteomes" id="UP000182192">
    <property type="component" value="Unassembled WGS sequence"/>
</dbReference>
<accession>A0A1I1FMX9</accession>
<dbReference type="InterPro" id="IPR036388">
    <property type="entry name" value="WH-like_DNA-bd_sf"/>
</dbReference>
<dbReference type="GO" id="GO:0003677">
    <property type="term" value="F:DNA binding"/>
    <property type="evidence" value="ECO:0007669"/>
    <property type="project" value="InterPro"/>
</dbReference>
<proteinExistence type="predicted"/>
<gene>
    <name evidence="1" type="ORF">SAMN02910406_00963</name>
</gene>